<feature type="non-terminal residue" evidence="2">
    <location>
        <position position="1"/>
    </location>
</feature>
<comment type="caution">
    <text evidence="2">The sequence shown here is derived from an EMBL/GenBank/DDBJ whole genome shotgun (WGS) entry which is preliminary data.</text>
</comment>
<dbReference type="InterPro" id="IPR012677">
    <property type="entry name" value="Nucleotide-bd_a/b_plait_sf"/>
</dbReference>
<protein>
    <submittedName>
        <fullName evidence="2">DbpA RNA binding domain-containing protein</fullName>
    </submittedName>
</protein>
<evidence type="ECO:0000313" key="2">
    <source>
        <dbReference type="EMBL" id="MBM0279803.1"/>
    </source>
</evidence>
<gene>
    <name evidence="2" type="ORF">JM949_33730</name>
</gene>
<proteinExistence type="predicted"/>
<feature type="domain" description="DEAD box helicase DbpA/CsdA RNA-binding" evidence="1">
    <location>
        <begin position="20"/>
        <end position="90"/>
    </location>
</feature>
<dbReference type="Pfam" id="PF03880">
    <property type="entry name" value="DbpA"/>
    <property type="match status" value="1"/>
</dbReference>
<evidence type="ECO:0000259" key="1">
    <source>
        <dbReference type="Pfam" id="PF03880"/>
    </source>
</evidence>
<keyword evidence="3" id="KW-1185">Reference proteome</keyword>
<sequence>GADRRGGARPRSGGGNSVQVFVGLGRRAGVRPQDLVGAITGETGIRGRDIGSIEIADRFSLVEVPQGVADEVIAGLRASTIKGRKATVRRDRGRDER</sequence>
<dbReference type="Gene3D" id="3.30.70.330">
    <property type="match status" value="1"/>
</dbReference>
<dbReference type="InterPro" id="IPR005580">
    <property type="entry name" value="DbpA/CsdA_RNA-bd_dom"/>
</dbReference>
<dbReference type="Proteomes" id="UP000622245">
    <property type="component" value="Unassembled WGS sequence"/>
</dbReference>
<evidence type="ECO:0000313" key="3">
    <source>
        <dbReference type="Proteomes" id="UP000622245"/>
    </source>
</evidence>
<name>A0ABS1YQT3_9ACTN</name>
<dbReference type="CDD" id="cd12252">
    <property type="entry name" value="RRM_DbpA"/>
    <property type="match status" value="1"/>
</dbReference>
<dbReference type="EMBL" id="JAEVHL010000360">
    <property type="protein sequence ID" value="MBM0279803.1"/>
    <property type="molecule type" value="Genomic_DNA"/>
</dbReference>
<accession>A0ABS1YQT3</accession>
<dbReference type="RefSeq" id="WP_203152085.1">
    <property type="nucleotide sequence ID" value="NZ_JAEVHL010000360.1"/>
</dbReference>
<organism evidence="2 3">
    <name type="scientific">Micromonospora tarensis</name>
    <dbReference type="NCBI Taxonomy" id="2806100"/>
    <lineage>
        <taxon>Bacteria</taxon>
        <taxon>Bacillati</taxon>
        <taxon>Actinomycetota</taxon>
        <taxon>Actinomycetes</taxon>
        <taxon>Micromonosporales</taxon>
        <taxon>Micromonosporaceae</taxon>
        <taxon>Micromonospora</taxon>
    </lineage>
</organism>
<reference evidence="2 3" key="1">
    <citation type="submission" date="2021-01" db="EMBL/GenBank/DDBJ databases">
        <title>Draft genome sequence of Micromonospora sp. strain STR1s_6.</title>
        <authorList>
            <person name="Karlyshev A."/>
            <person name="Jawad R."/>
        </authorList>
    </citation>
    <scope>NUCLEOTIDE SEQUENCE [LARGE SCALE GENOMIC DNA]</scope>
    <source>
        <strain evidence="2 3">STR1S-6</strain>
    </source>
</reference>